<dbReference type="PANTHER" id="PTHR11259">
    <property type="entry name" value="RAS-RELATED GTP BINDING RAG/GTR YEAST"/>
    <property type="match status" value="1"/>
</dbReference>
<dbReference type="GO" id="GO:0005525">
    <property type="term" value="F:GTP binding"/>
    <property type="evidence" value="ECO:0007669"/>
    <property type="project" value="UniProtKB-UniRule"/>
</dbReference>
<name>A0A2J8C0L5_VERDA</name>
<reference evidence="5 6" key="1">
    <citation type="submission" date="2017-12" db="EMBL/GenBank/DDBJ databases">
        <title>Comparative genomics yields insights into virulence evolution of Verticillium dahliae.</title>
        <authorList>
            <person name="Fan R."/>
            <person name="Armitage A.D."/>
            <person name="Cascant-Lopez E."/>
            <person name="Sobczyk M."/>
            <person name="Cockerton H.M."/>
            <person name="Harrison R.J."/>
        </authorList>
    </citation>
    <scope>NUCLEOTIDE SEQUENCE [LARGE SCALE GENOMIC DNA]</scope>
    <source>
        <strain evidence="5 6">12008</strain>
    </source>
</reference>
<accession>A0A2J8C0L5</accession>
<dbReference type="SMR" id="A0A2J8C0L5"/>
<dbReference type="GO" id="GO:0005634">
    <property type="term" value="C:nucleus"/>
    <property type="evidence" value="ECO:0007669"/>
    <property type="project" value="TreeGrafter"/>
</dbReference>
<protein>
    <recommendedName>
        <fullName evidence="4">GTP-binding protein</fullName>
    </recommendedName>
</protein>
<dbReference type="InterPro" id="IPR039397">
    <property type="entry name" value="RagA/B"/>
</dbReference>
<dbReference type="Pfam" id="PF04670">
    <property type="entry name" value="Gtr1_RagA"/>
    <property type="match status" value="1"/>
</dbReference>
<evidence type="ECO:0000256" key="1">
    <source>
        <dbReference type="ARBA" id="ARBA00007756"/>
    </source>
</evidence>
<gene>
    <name evidence="5" type="ORF">BJF96_g6097</name>
</gene>
<dbReference type="Gene3D" id="3.30.450.190">
    <property type="match status" value="1"/>
</dbReference>
<evidence type="ECO:0000256" key="4">
    <source>
        <dbReference type="RuleBase" id="RU367014"/>
    </source>
</evidence>
<dbReference type="InterPro" id="IPR027417">
    <property type="entry name" value="P-loop_NTPase"/>
</dbReference>
<dbReference type="InterPro" id="IPR006762">
    <property type="entry name" value="Gtr1_RagA"/>
</dbReference>
<dbReference type="GO" id="GO:1990131">
    <property type="term" value="C:Gtr1-Gtr2 GTPase complex"/>
    <property type="evidence" value="ECO:0007669"/>
    <property type="project" value="UniProtKB-UniRule"/>
</dbReference>
<organism evidence="5 6">
    <name type="scientific">Verticillium dahliae</name>
    <name type="common">Verticillium wilt</name>
    <dbReference type="NCBI Taxonomy" id="27337"/>
    <lineage>
        <taxon>Eukaryota</taxon>
        <taxon>Fungi</taxon>
        <taxon>Dikarya</taxon>
        <taxon>Ascomycota</taxon>
        <taxon>Pezizomycotina</taxon>
        <taxon>Sordariomycetes</taxon>
        <taxon>Hypocreomycetidae</taxon>
        <taxon>Glomerellales</taxon>
        <taxon>Plectosphaerellaceae</taxon>
        <taxon>Verticillium</taxon>
    </lineage>
</organism>
<dbReference type="GO" id="GO:1904263">
    <property type="term" value="P:positive regulation of TORC1 signaling"/>
    <property type="evidence" value="ECO:0007669"/>
    <property type="project" value="EnsemblFungi"/>
</dbReference>
<proteinExistence type="inferred from homology"/>
<evidence type="ECO:0000313" key="5">
    <source>
        <dbReference type="EMBL" id="PNH30563.1"/>
    </source>
</evidence>
<comment type="similarity">
    <text evidence="1 4">Belongs to the GTR/RAG GTP-binding protein family.</text>
</comment>
<dbReference type="OrthoDB" id="10020193at2759"/>
<dbReference type="EMBL" id="MPSH01000020">
    <property type="protein sequence ID" value="PNH30563.1"/>
    <property type="molecule type" value="Genomic_DNA"/>
</dbReference>
<dbReference type="GO" id="GO:0003924">
    <property type="term" value="F:GTPase activity"/>
    <property type="evidence" value="ECO:0007669"/>
    <property type="project" value="UniProtKB-UniRule"/>
</dbReference>
<dbReference type="SUPFAM" id="SSF52540">
    <property type="entry name" value="P-loop containing nucleoside triphosphate hydrolases"/>
    <property type="match status" value="1"/>
</dbReference>
<dbReference type="OMA" id="LIPNMQD"/>
<evidence type="ECO:0000313" key="6">
    <source>
        <dbReference type="Proteomes" id="UP000236305"/>
    </source>
</evidence>
<dbReference type="FunFam" id="3.40.50.300:FF:002028">
    <property type="entry name" value="Related to GTR1-GTP-binding protein"/>
    <property type="match status" value="1"/>
</dbReference>
<keyword evidence="2 4" id="KW-0547">Nucleotide-binding</keyword>
<dbReference type="CDD" id="cd11384">
    <property type="entry name" value="RagA_like"/>
    <property type="match status" value="1"/>
</dbReference>
<dbReference type="GO" id="GO:1904262">
    <property type="term" value="P:negative regulation of TORC1 signaling"/>
    <property type="evidence" value="ECO:0007669"/>
    <property type="project" value="EnsemblFungi"/>
</dbReference>
<dbReference type="GO" id="GO:0010507">
    <property type="term" value="P:negative regulation of autophagy"/>
    <property type="evidence" value="ECO:0007669"/>
    <property type="project" value="TreeGrafter"/>
</dbReference>
<comment type="caution">
    <text evidence="5">The sequence shown here is derived from an EMBL/GenBank/DDBJ whole genome shotgun (WGS) entry which is preliminary data.</text>
</comment>
<dbReference type="AlphaFoldDB" id="A0A2J8C0L5"/>
<keyword evidence="3 4" id="KW-0342">GTP-binding</keyword>
<dbReference type="Gene3D" id="3.40.50.300">
    <property type="entry name" value="P-loop containing nucleotide triphosphate hydrolases"/>
    <property type="match status" value="1"/>
</dbReference>
<evidence type="ECO:0000256" key="2">
    <source>
        <dbReference type="ARBA" id="ARBA00022741"/>
    </source>
</evidence>
<comment type="function">
    <text evidence="4">GTPase involved in activation of the TORC1 signaling pathway, which promotes growth and represses autophagy in nutrient-rich conditions.</text>
</comment>
<dbReference type="PANTHER" id="PTHR11259:SF1">
    <property type="entry name" value="RAS-RELATED GTP-BINDING PROTEIN"/>
    <property type="match status" value="1"/>
</dbReference>
<dbReference type="GO" id="GO:0000329">
    <property type="term" value="C:fungal-type vacuole membrane"/>
    <property type="evidence" value="ECO:0007669"/>
    <property type="project" value="EnsemblFungi"/>
</dbReference>
<dbReference type="GO" id="GO:0009267">
    <property type="term" value="P:cellular response to starvation"/>
    <property type="evidence" value="ECO:0007669"/>
    <property type="project" value="TreeGrafter"/>
</dbReference>
<evidence type="ECO:0000256" key="3">
    <source>
        <dbReference type="ARBA" id="ARBA00023134"/>
    </source>
</evidence>
<dbReference type="Proteomes" id="UP000236305">
    <property type="component" value="Unassembled WGS sequence"/>
</dbReference>
<comment type="subunit">
    <text evidence="4">Component of the GSE complex.</text>
</comment>
<sequence>MADHGVNYGDSQSGLPVANATKNEVKKPKKKKVLLMGKSGSGKSSMRSIIFSNYIARDTRRLGATIDIDLSHVKFLGNLTLNLWDCGGQEAFMENYLSQQRVHVFSNVGVLIYVFDIESRDVDRDLATYVSILSALLQFSPQARIYVLIHKMDLVVPAHRESVYDERVRIVRQKTAEYAHSIGFSAAAADDASPTDTSPLASAAATPDITPFATSIWDQSLYKAWASIIHDLVPNLATIERNLANLGTAIEAEELLLFERTSFLAVSSWTSPEGLRNPTEDRLERMSNIMKHFKQSISRFTGTPRNAEQFVRMEHKAGLRFNLFILKFTTNTYLMVVLPPGEARFNAAMLNCQIAIEHFKFLDGPATLAAQGVAS</sequence>